<proteinExistence type="inferred from homology"/>
<dbReference type="Gene3D" id="3.40.50.720">
    <property type="entry name" value="NAD(P)-binding Rossmann-like Domain"/>
    <property type="match status" value="1"/>
</dbReference>
<protein>
    <submittedName>
        <fullName evidence="4">SDR family NAD(P)-dependent oxidoreductase</fullName>
    </submittedName>
</protein>
<reference evidence="4 5" key="1">
    <citation type="submission" date="2018-07" db="EMBL/GenBank/DDBJ databases">
        <title>Genome sequence of Roseomonas fauriae ATCC 49958.</title>
        <authorList>
            <person name="Sant'Anna F.H."/>
            <person name="Baldani J.I."/>
            <person name="Zilli J.E."/>
            <person name="Reis V.M."/>
            <person name="Hartmann A."/>
            <person name="Cruz L."/>
            <person name="de Souza E.M."/>
            <person name="de Oliveira Pedrosa F."/>
            <person name="Passaglia L.M.P."/>
        </authorList>
    </citation>
    <scope>NUCLEOTIDE SEQUENCE [LARGE SCALE GENOMIC DNA]</scope>
    <source>
        <strain evidence="4 5">ATCC 49958</strain>
    </source>
</reference>
<dbReference type="InterPro" id="IPR036291">
    <property type="entry name" value="NAD(P)-bd_dom_sf"/>
</dbReference>
<dbReference type="AlphaFoldDB" id="A0A6L3AS16"/>
<evidence type="ECO:0000256" key="2">
    <source>
        <dbReference type="ARBA" id="ARBA00023002"/>
    </source>
</evidence>
<organism evidence="4 5">
    <name type="scientific">Azospirillum brasilense</name>
    <dbReference type="NCBI Taxonomy" id="192"/>
    <lineage>
        <taxon>Bacteria</taxon>
        <taxon>Pseudomonadati</taxon>
        <taxon>Pseudomonadota</taxon>
        <taxon>Alphaproteobacteria</taxon>
        <taxon>Rhodospirillales</taxon>
        <taxon>Azospirillaceae</taxon>
        <taxon>Azospirillum</taxon>
    </lineage>
</organism>
<accession>A0A6L3AS16</accession>
<dbReference type="InterPro" id="IPR057326">
    <property type="entry name" value="KR_dom"/>
</dbReference>
<sequence length="245" mass="26116">MTTLIVGASAGLGRALGRALARHGHSRLILVARDPRDLDAEAAHLRHVHGCDVRTVTADATDLAALVAGIRSAVPPDAPVRHILFPIGASRSDDDGRIPPKALQGLVTTNLTAVMATVQSLLPDLLAAESADVVGFGSIAAIRGRGANMAYAAAKRGLESYFESLRHKTARSGVHIQFYRLGYLDTQQAFGKKLLFPVASPDAIAERVVGNLGRDLGTVTLPAFWRLVGLLVRALPWAFYKRTAF</sequence>
<dbReference type="SMART" id="SM00822">
    <property type="entry name" value="PKS_KR"/>
    <property type="match status" value="1"/>
</dbReference>
<comment type="similarity">
    <text evidence="1">Belongs to the short-chain dehydrogenases/reductases (SDR) family.</text>
</comment>
<evidence type="ECO:0000259" key="3">
    <source>
        <dbReference type="SMART" id="SM00822"/>
    </source>
</evidence>
<dbReference type="EMBL" id="QOKV01000034">
    <property type="protein sequence ID" value="KAA0677440.1"/>
    <property type="molecule type" value="Genomic_DNA"/>
</dbReference>
<feature type="domain" description="Ketoreductase" evidence="3">
    <location>
        <begin position="1"/>
        <end position="187"/>
    </location>
</feature>
<name>A0A6L3AS16_AZOBR</name>
<dbReference type="InterPro" id="IPR020904">
    <property type="entry name" value="Sc_DH/Rdtase_CS"/>
</dbReference>
<dbReference type="GO" id="GO:0016491">
    <property type="term" value="F:oxidoreductase activity"/>
    <property type="evidence" value="ECO:0007669"/>
    <property type="project" value="UniProtKB-KW"/>
</dbReference>
<dbReference type="PROSITE" id="PS00061">
    <property type="entry name" value="ADH_SHORT"/>
    <property type="match status" value="1"/>
</dbReference>
<dbReference type="Pfam" id="PF00106">
    <property type="entry name" value="adh_short"/>
    <property type="match status" value="1"/>
</dbReference>
<dbReference type="InterPro" id="IPR002347">
    <property type="entry name" value="SDR_fam"/>
</dbReference>
<dbReference type="RefSeq" id="WP_149167984.1">
    <property type="nucleotide sequence ID" value="NZ_QOKV01000034.1"/>
</dbReference>
<dbReference type="PRINTS" id="PR00081">
    <property type="entry name" value="GDHRDH"/>
</dbReference>
<dbReference type="GO" id="GO:0016020">
    <property type="term" value="C:membrane"/>
    <property type="evidence" value="ECO:0007669"/>
    <property type="project" value="TreeGrafter"/>
</dbReference>
<dbReference type="PANTHER" id="PTHR44196:SF1">
    <property type="entry name" value="DEHYDROGENASE_REDUCTASE SDR FAMILY MEMBER 7B"/>
    <property type="match status" value="1"/>
</dbReference>
<evidence type="ECO:0000313" key="5">
    <source>
        <dbReference type="Proteomes" id="UP000476837"/>
    </source>
</evidence>
<dbReference type="PANTHER" id="PTHR44196">
    <property type="entry name" value="DEHYDROGENASE/REDUCTASE SDR FAMILY MEMBER 7B"/>
    <property type="match status" value="1"/>
</dbReference>
<comment type="caution">
    <text evidence="4">The sequence shown here is derived from an EMBL/GenBank/DDBJ whole genome shotgun (WGS) entry which is preliminary data.</text>
</comment>
<gene>
    <name evidence="4" type="ORF">DS837_29260</name>
</gene>
<keyword evidence="2" id="KW-0560">Oxidoreductase</keyword>
<dbReference type="SUPFAM" id="SSF51735">
    <property type="entry name" value="NAD(P)-binding Rossmann-fold domains"/>
    <property type="match status" value="1"/>
</dbReference>
<evidence type="ECO:0000256" key="1">
    <source>
        <dbReference type="ARBA" id="ARBA00006484"/>
    </source>
</evidence>
<dbReference type="Proteomes" id="UP000476837">
    <property type="component" value="Unassembled WGS sequence"/>
</dbReference>
<evidence type="ECO:0000313" key="4">
    <source>
        <dbReference type="EMBL" id="KAA0677440.1"/>
    </source>
</evidence>